<evidence type="ECO:0000313" key="1">
    <source>
        <dbReference type="EMBL" id="PHV72344.1"/>
    </source>
</evidence>
<organism evidence="1 2">
    <name type="scientific">Sporanaerobium hydrogeniformans</name>
    <dbReference type="NCBI Taxonomy" id="3072179"/>
    <lineage>
        <taxon>Bacteria</taxon>
        <taxon>Bacillati</taxon>
        <taxon>Bacillota</taxon>
        <taxon>Clostridia</taxon>
        <taxon>Lachnospirales</taxon>
        <taxon>Lachnospiraceae</taxon>
        <taxon>Sporanaerobium</taxon>
    </lineage>
</organism>
<reference evidence="1" key="1">
    <citation type="submission" date="2017-10" db="EMBL/GenBank/DDBJ databases">
        <title>Genome sequence of cellulolytic Lachnospiraceae bacterium XHS1971 isolated from hotspring sediment.</title>
        <authorList>
            <person name="Vasudevan G."/>
            <person name="Joshi A.J."/>
            <person name="Hivarkar S."/>
            <person name="Lanjekar V.B."/>
            <person name="Dhakephalkar P.K."/>
            <person name="Dagar S."/>
        </authorList>
    </citation>
    <scope>NUCLEOTIDE SEQUENCE</scope>
    <source>
        <strain evidence="1">XHS1971</strain>
    </source>
</reference>
<accession>A0AC61DGD4</accession>
<proteinExistence type="predicted"/>
<sequence length="974" mass="107060">MQQSHNSLNNLKINQKGEAMLITTILLLVLVVIMAGLANISGMQWNLAYLQRNTSNTYYLAQSGVEKGADIINKALQAKLPEIAERVRDTYLTEVTSLSQVRSKAADLVDAESNLYYTNGLRYGSDGFYIEQEALSRFIKKELYHFIATHYSGKTMNYELKGDGQHNLDTKIEIAFNPDATYDITKIDNPTEKEYTDKPRFLITATAKVMEGSKVKDIKKVEGRMELDIPSKLNNILSEAYNWLYNPPEILDSAITCFGDMVVTSGAELVVEGDIRVKGTQGGKTTTRQGILVGSDYAIDLVVPPITSTGGLVVSNGGSLTVKKDGAAIFSRPETSYLSNKNRVVMSNSQRLLASSSAISQPTTSSHYTSNSGSIYCEGNVIVTQGWAANDADVSRYNTAYRGKLDVVGDIIANTVAICDDAQGGYNSMPHQEERKGKGHEIKVGGNIFVENDVRITRYITSQSNIKVDGAIFGISDGDTTTYAVMAVSGTPPTETLIPLEMKDPNASSGVFNEGGDNTTGSTMIQATGMYVNGQPFIDFGDGNYYHLWESIGEPFKDVRFFYDLAGLKIEGKNIYLNDSLLGAEIKQNKIWIGDKNRIYAPNTGKISGLFGGATWSDGTPETITPPNVRIANKDQARGVFYLGDYGPAGALGALTLSNLTTKKEGYSNAAYFNQDILYYTGDPSLYSSNQQDMYFKYFKDITTANNLGLRGYMNSKKSIFYGANTLGVKEEIPVLNFDDVIRGFAFGNTWFNTLRSWSYDTPIEYIEGGAVDISKYYIEEIKEGEVSGIATPCPTILINTSTTSSNPLTLYTSDQMKSTFRGIIISKGSVEIRGTSAAPNINIEGSLIVDGGEQHHAQERMEGKAVGLSVIGQDTKVHIRHNPDILLQVKAKDKKRYHQVLDALKITQFKDFQSSTSKAIMSEILGPYDRSQIPILDPIIYTTGRVKLSAHSILEIETQKIRVRIKNMKKING</sequence>
<protein>
    <submittedName>
        <fullName evidence="1">Uncharacterized protein</fullName>
    </submittedName>
</protein>
<keyword evidence="2" id="KW-1185">Reference proteome</keyword>
<evidence type="ECO:0000313" key="2">
    <source>
        <dbReference type="Proteomes" id="UP000224460"/>
    </source>
</evidence>
<dbReference type="EMBL" id="PEDL01000001">
    <property type="protein sequence ID" value="PHV72344.1"/>
    <property type="molecule type" value="Genomic_DNA"/>
</dbReference>
<gene>
    <name evidence="1" type="ORF">CS063_02380</name>
</gene>
<comment type="caution">
    <text evidence="1">The sequence shown here is derived from an EMBL/GenBank/DDBJ whole genome shotgun (WGS) entry which is preliminary data.</text>
</comment>
<dbReference type="Proteomes" id="UP000224460">
    <property type="component" value="Unassembled WGS sequence"/>
</dbReference>
<name>A0AC61DGD4_9FIRM</name>